<feature type="disulfide bond" evidence="8">
    <location>
        <begin position="470"/>
        <end position="499"/>
    </location>
</feature>
<dbReference type="GO" id="GO:0016020">
    <property type="term" value="C:membrane"/>
    <property type="evidence" value="ECO:0007669"/>
    <property type="project" value="InterPro"/>
</dbReference>
<dbReference type="PANTHER" id="PTHR11742">
    <property type="entry name" value="MANNOSYL-OLIGOSACCHARIDE ALPHA-1,2-MANNOSIDASE-RELATED"/>
    <property type="match status" value="1"/>
</dbReference>
<keyword evidence="10" id="KW-1133">Transmembrane helix</keyword>
<dbReference type="GO" id="GO:0036503">
    <property type="term" value="P:ERAD pathway"/>
    <property type="evidence" value="ECO:0007669"/>
    <property type="project" value="UniProtKB-ARBA"/>
</dbReference>
<comment type="caution">
    <text evidence="11">The sequence shown here is derived from an EMBL/GenBank/DDBJ whole genome shotgun (WGS) entry which is preliminary data.</text>
</comment>
<dbReference type="PANTHER" id="PTHR11742:SF89">
    <property type="entry name" value="ALPHA-1,2-MANNOSIDASE"/>
    <property type="match status" value="1"/>
</dbReference>
<dbReference type="UniPathway" id="UPA00378"/>
<evidence type="ECO:0000256" key="9">
    <source>
        <dbReference type="RuleBase" id="RU361193"/>
    </source>
</evidence>
<evidence type="ECO:0000256" key="3">
    <source>
        <dbReference type="ARBA" id="ARBA00007658"/>
    </source>
</evidence>
<keyword evidence="12" id="KW-1185">Reference proteome</keyword>
<dbReference type="GO" id="GO:0005975">
    <property type="term" value="P:carbohydrate metabolic process"/>
    <property type="evidence" value="ECO:0007669"/>
    <property type="project" value="InterPro"/>
</dbReference>
<comment type="similarity">
    <text evidence="3 9">Belongs to the glycosyl hydrolase 47 family.</text>
</comment>
<evidence type="ECO:0000256" key="4">
    <source>
        <dbReference type="ARBA" id="ARBA00022801"/>
    </source>
</evidence>
<evidence type="ECO:0000256" key="7">
    <source>
        <dbReference type="PIRSR" id="PIRSR601382-2"/>
    </source>
</evidence>
<keyword evidence="4 9" id="KW-0378">Hydrolase</keyword>
<evidence type="ECO:0000256" key="6">
    <source>
        <dbReference type="PIRSR" id="PIRSR601382-1"/>
    </source>
</evidence>
<keyword evidence="10" id="KW-0472">Membrane</keyword>
<dbReference type="InterPro" id="IPR001382">
    <property type="entry name" value="Glyco_hydro_47"/>
</dbReference>
<dbReference type="FunFam" id="1.50.10.10:FF:000037">
    <property type="entry name" value="alpha-1,2-Mannosidase"/>
    <property type="match status" value="1"/>
</dbReference>
<keyword evidence="5 8" id="KW-1015">Disulfide bond</keyword>
<protein>
    <recommendedName>
        <fullName evidence="9">alpha-1,2-Mannosidase</fullName>
        <ecNumber evidence="9">3.2.1.-</ecNumber>
    </recommendedName>
</protein>
<dbReference type="Proteomes" id="UP000275385">
    <property type="component" value="Unassembled WGS sequence"/>
</dbReference>
<sequence length="658" mass="73925">MSKVAAIGWIRAVNRHHPCLISYQASRAETTPATTGSKHPGIPLLRQSSDYQVRLGESHLGSTLYLVIRCSQTRDDRDSVAGVKLEDNKRTGARRRALAIAVHPLFVFSVLATIILLLVFLIPNDGKELHFRPSSVDWSNWTTYHPVASMKALPTGTPRRLPKVQHEFPLTGRTDWTLRARQRAVRDVFVRDYNAYKQNAWGFDELTPVGGGWKNTYGGWGLTMIDALDTMFIMGLRDDFNTAAATIAQIDWANTTYTSINVFESTIRILGGLISAYDLSGEKALLQKAEEFGNMLYLAFDTPNRLPCFWLTFANAYNGTQVAGNKDPAAGPGSLTLEFTRLAQLTGNLKFFDAADRVTDFFFRTQNQTAIPGLWPRLVDFQNEEVDVDHYFTLGANSDSLYEYFPKMYALLGGLDDRYETLYRRSMAKATQMLLFKPMLLEEHDLLFSGDATEDYGIVSPVTQGQHLACFVGGMFGLGGKLFGSASHVSIGDRLARGCAWAYSQFATGIMPEQFEMVPCSTLDGPCPFDQKKWELQMLQEDATLPTGFVNLLDPRYILRPEAIESVFLLYRMTGNTDLQDLAWDMFQAITNATETSVAHSAIANVTQQGVPDKTDQMDSFWLSETLKYFYLIFAPPHYISLDEWVFNTEAHPFRRPT</sequence>
<organism evidence="11 12">
    <name type="scientific">Coniochaeta pulveracea</name>
    <dbReference type="NCBI Taxonomy" id="177199"/>
    <lineage>
        <taxon>Eukaryota</taxon>
        <taxon>Fungi</taxon>
        <taxon>Dikarya</taxon>
        <taxon>Ascomycota</taxon>
        <taxon>Pezizomycotina</taxon>
        <taxon>Sordariomycetes</taxon>
        <taxon>Sordariomycetidae</taxon>
        <taxon>Coniochaetales</taxon>
        <taxon>Coniochaetaceae</taxon>
        <taxon>Coniochaeta</taxon>
    </lineage>
</organism>
<dbReference type="GO" id="GO:0005509">
    <property type="term" value="F:calcium ion binding"/>
    <property type="evidence" value="ECO:0007669"/>
    <property type="project" value="InterPro"/>
</dbReference>
<feature type="active site" evidence="6">
    <location>
        <position position="562"/>
    </location>
</feature>
<dbReference type="SUPFAM" id="SSF48225">
    <property type="entry name" value="Seven-hairpin glycosidases"/>
    <property type="match status" value="1"/>
</dbReference>
<dbReference type="InterPro" id="IPR050749">
    <property type="entry name" value="Glycosyl_Hydrolase_47"/>
</dbReference>
<evidence type="ECO:0000256" key="10">
    <source>
        <dbReference type="SAM" id="Phobius"/>
    </source>
</evidence>
<feature type="active site" description="Proton donor" evidence="6">
    <location>
        <position position="513"/>
    </location>
</feature>
<dbReference type="AlphaFoldDB" id="A0A420YJY3"/>
<keyword evidence="7" id="KW-0106">Calcium</keyword>
<dbReference type="EMBL" id="QVQW01000005">
    <property type="protein sequence ID" value="RKU48198.1"/>
    <property type="molecule type" value="Genomic_DNA"/>
</dbReference>
<dbReference type="PRINTS" id="PR00747">
    <property type="entry name" value="GLYHDRLASE47"/>
</dbReference>
<dbReference type="GO" id="GO:0004571">
    <property type="term" value="F:mannosyl-oligosaccharide 1,2-alpha-mannosidase activity"/>
    <property type="evidence" value="ECO:0007669"/>
    <property type="project" value="InterPro"/>
</dbReference>
<evidence type="ECO:0000256" key="1">
    <source>
        <dbReference type="ARBA" id="ARBA00001913"/>
    </source>
</evidence>
<gene>
    <name evidence="11" type="ORF">DL546_000452</name>
</gene>
<keyword evidence="10" id="KW-0812">Transmembrane</keyword>
<dbReference type="EC" id="3.2.1.-" evidence="9"/>
<evidence type="ECO:0000256" key="8">
    <source>
        <dbReference type="PIRSR" id="PIRSR601382-3"/>
    </source>
</evidence>
<evidence type="ECO:0000313" key="11">
    <source>
        <dbReference type="EMBL" id="RKU48198.1"/>
    </source>
</evidence>
<name>A0A420YJY3_9PEZI</name>
<dbReference type="OrthoDB" id="8118055at2759"/>
<comment type="cofactor">
    <cofactor evidence="1 7">
        <name>Ca(2+)</name>
        <dbReference type="ChEBI" id="CHEBI:29108"/>
    </cofactor>
</comment>
<evidence type="ECO:0000256" key="2">
    <source>
        <dbReference type="ARBA" id="ARBA00004922"/>
    </source>
</evidence>
<feature type="binding site" evidence="7">
    <location>
        <position position="649"/>
    </location>
    <ligand>
        <name>Ca(2+)</name>
        <dbReference type="ChEBI" id="CHEBI:29108"/>
    </ligand>
</feature>
<keyword evidence="9" id="KW-0326">Glycosidase</keyword>
<accession>A0A420YJY3</accession>
<feature type="transmembrane region" description="Helical" evidence="10">
    <location>
        <begin position="98"/>
        <end position="122"/>
    </location>
</feature>
<dbReference type="Pfam" id="PF01532">
    <property type="entry name" value="Glyco_hydro_47"/>
    <property type="match status" value="1"/>
</dbReference>
<dbReference type="GO" id="GO:0005783">
    <property type="term" value="C:endoplasmic reticulum"/>
    <property type="evidence" value="ECO:0007669"/>
    <property type="project" value="TreeGrafter"/>
</dbReference>
<dbReference type="InterPro" id="IPR036026">
    <property type="entry name" value="Seven-hairpin_glycosidases"/>
</dbReference>
<dbReference type="InterPro" id="IPR012341">
    <property type="entry name" value="6hp_glycosidase-like_sf"/>
</dbReference>
<evidence type="ECO:0000313" key="12">
    <source>
        <dbReference type="Proteomes" id="UP000275385"/>
    </source>
</evidence>
<evidence type="ECO:0000256" key="5">
    <source>
        <dbReference type="ARBA" id="ARBA00023157"/>
    </source>
</evidence>
<reference evidence="11 12" key="1">
    <citation type="submission" date="2018-08" db="EMBL/GenBank/DDBJ databases">
        <title>Draft genome of the lignicolous fungus Coniochaeta pulveracea.</title>
        <authorList>
            <person name="Borstlap C.J."/>
            <person name="De Witt R.N."/>
            <person name="Botha A."/>
            <person name="Volschenk H."/>
        </authorList>
    </citation>
    <scope>NUCLEOTIDE SEQUENCE [LARGE SCALE GENOMIC DNA]</scope>
    <source>
        <strain evidence="11 12">CAB683</strain>
    </source>
</reference>
<proteinExistence type="inferred from homology"/>
<feature type="active site" description="Proton donor" evidence="6">
    <location>
        <position position="264"/>
    </location>
</feature>
<comment type="pathway">
    <text evidence="2">Protein modification; protein glycosylation.</text>
</comment>
<feature type="active site" evidence="6">
    <location>
        <position position="399"/>
    </location>
</feature>
<keyword evidence="7" id="KW-0479">Metal-binding</keyword>
<dbReference type="STRING" id="177199.A0A420YJY3"/>
<dbReference type="Gene3D" id="1.50.10.10">
    <property type="match status" value="1"/>
</dbReference>